<keyword evidence="1" id="KW-1133">Transmembrane helix</keyword>
<evidence type="ECO:0000256" key="1">
    <source>
        <dbReference type="SAM" id="Phobius"/>
    </source>
</evidence>
<dbReference type="RefSeq" id="WP_092721371.1">
    <property type="nucleotide sequence ID" value="NZ_FNNO01000001.1"/>
</dbReference>
<dbReference type="InterPro" id="IPR043745">
    <property type="entry name" value="DUF5690"/>
</dbReference>
<protein>
    <submittedName>
        <fullName evidence="2">Uncharacterized protein</fullName>
    </submittedName>
</protein>
<feature type="transmembrane region" description="Helical" evidence="1">
    <location>
        <begin position="259"/>
        <end position="281"/>
    </location>
</feature>
<dbReference type="Gene3D" id="1.20.1250.20">
    <property type="entry name" value="MFS general substrate transporter like domains"/>
    <property type="match status" value="1"/>
</dbReference>
<keyword evidence="3" id="KW-1185">Reference proteome</keyword>
<feature type="transmembrane region" description="Helical" evidence="1">
    <location>
        <begin position="82"/>
        <end position="99"/>
    </location>
</feature>
<keyword evidence="1" id="KW-0812">Transmembrane</keyword>
<dbReference type="Proteomes" id="UP000198711">
    <property type="component" value="Unassembled WGS sequence"/>
</dbReference>
<dbReference type="SUPFAM" id="SSF103473">
    <property type="entry name" value="MFS general substrate transporter"/>
    <property type="match status" value="1"/>
</dbReference>
<sequence>METKRKKWVALYAAVITFLTYAAVYAFRKPFTVGTFEHEKNVLGLHYKDALVICQVLGYMASKFYGIRFIAELKRIGRGKTILLLVGISWLALLLFALLPAPFNIVCLFLNGFPLGMIWGIVFSFVEGRKTTDFIGASLAVSFIFSSGLVKTIAKWLMVYGNINEYWIPFVTGLLFMLPMILLVFLLEKIPPPSADDTNSRVARLPMNKEERKQFFNQFKTGLVLLIIVYVFLTIFRDIRDNFAADMWQELGFGNQPEVFTTTEVPTTILVLVLISCMMLIQNNRRAFVLTHLIVVLGFFMAGASSLLFVTNHLSPFVWMTLTGLGLYIGYIPFNCILFDRMIASFKCAGNVGFLMYLADSFGYMGSVGVIMLKAVFNLKLKWTAIYSNGVVVLSVMGIALTLLALAYFNKKYQTIVNEHE</sequence>
<dbReference type="InterPro" id="IPR036259">
    <property type="entry name" value="MFS_trans_sf"/>
</dbReference>
<feature type="transmembrane region" description="Helical" evidence="1">
    <location>
        <begin position="105"/>
        <end position="126"/>
    </location>
</feature>
<evidence type="ECO:0000313" key="2">
    <source>
        <dbReference type="EMBL" id="SDW08199.1"/>
    </source>
</evidence>
<feature type="transmembrane region" description="Helical" evidence="1">
    <location>
        <begin position="288"/>
        <end position="311"/>
    </location>
</feature>
<feature type="transmembrane region" description="Helical" evidence="1">
    <location>
        <begin position="133"/>
        <end position="154"/>
    </location>
</feature>
<feature type="transmembrane region" description="Helical" evidence="1">
    <location>
        <begin position="166"/>
        <end position="187"/>
    </location>
</feature>
<dbReference type="AlphaFoldDB" id="A0A8X8LDC2"/>
<reference evidence="2 3" key="1">
    <citation type="submission" date="2016-10" db="EMBL/GenBank/DDBJ databases">
        <authorList>
            <person name="Varghese N."/>
            <person name="Submissions S."/>
        </authorList>
    </citation>
    <scope>NUCLEOTIDE SEQUENCE [LARGE SCALE GENOMIC DNA]</scope>
    <source>
        <strain evidence="2 3">DSM 25353</strain>
    </source>
</reference>
<accession>A0A8X8LDC2</accession>
<feature type="transmembrane region" description="Helical" evidence="1">
    <location>
        <begin position="351"/>
        <end position="373"/>
    </location>
</feature>
<evidence type="ECO:0000313" key="3">
    <source>
        <dbReference type="Proteomes" id="UP000198711"/>
    </source>
</evidence>
<dbReference type="EMBL" id="FNNO01000001">
    <property type="protein sequence ID" value="SDW08199.1"/>
    <property type="molecule type" value="Genomic_DNA"/>
</dbReference>
<feature type="transmembrane region" description="Helical" evidence="1">
    <location>
        <begin position="317"/>
        <end position="339"/>
    </location>
</feature>
<name>A0A8X8LDC2_9BACT</name>
<feature type="transmembrane region" description="Helical" evidence="1">
    <location>
        <begin position="385"/>
        <end position="409"/>
    </location>
</feature>
<feature type="transmembrane region" description="Helical" evidence="1">
    <location>
        <begin position="50"/>
        <end position="70"/>
    </location>
</feature>
<dbReference type="Pfam" id="PF18943">
    <property type="entry name" value="DUF5690"/>
    <property type="match status" value="1"/>
</dbReference>
<proteinExistence type="predicted"/>
<keyword evidence="1" id="KW-0472">Membrane</keyword>
<feature type="transmembrane region" description="Helical" evidence="1">
    <location>
        <begin position="222"/>
        <end position="239"/>
    </location>
</feature>
<gene>
    <name evidence="2" type="ORF">SAMN05444410_101193</name>
</gene>
<organism evidence="2 3">
    <name type="scientific">Hydrobacter penzbergensis</name>
    <dbReference type="NCBI Taxonomy" id="1235997"/>
    <lineage>
        <taxon>Bacteria</taxon>
        <taxon>Pseudomonadati</taxon>
        <taxon>Bacteroidota</taxon>
        <taxon>Chitinophagia</taxon>
        <taxon>Chitinophagales</taxon>
        <taxon>Chitinophagaceae</taxon>
        <taxon>Hydrobacter</taxon>
    </lineage>
</organism>
<comment type="caution">
    <text evidence="2">The sequence shown here is derived from an EMBL/GenBank/DDBJ whole genome shotgun (WGS) entry which is preliminary data.</text>
</comment>